<accession>A0ABM8FXW8</accession>
<organism evidence="2 3">
    <name type="scientific">Microbacterium suwonense</name>
    <dbReference type="NCBI Taxonomy" id="683047"/>
    <lineage>
        <taxon>Bacteria</taxon>
        <taxon>Bacillati</taxon>
        <taxon>Actinomycetota</taxon>
        <taxon>Actinomycetes</taxon>
        <taxon>Micrococcales</taxon>
        <taxon>Microbacteriaceae</taxon>
        <taxon>Microbacterium</taxon>
    </lineage>
</organism>
<evidence type="ECO:0000256" key="1">
    <source>
        <dbReference type="SAM" id="Phobius"/>
    </source>
</evidence>
<dbReference type="InterPro" id="IPR012902">
    <property type="entry name" value="N_methyl_site"/>
</dbReference>
<reference evidence="3" key="1">
    <citation type="journal article" date="2019" name="Int. J. Syst. Evol. Microbiol.">
        <title>The Global Catalogue of Microorganisms (GCM) 10K type strain sequencing project: providing services to taxonomists for standard genome sequencing and annotation.</title>
        <authorList>
            <consortium name="The Broad Institute Genomics Platform"/>
            <consortium name="The Broad Institute Genome Sequencing Center for Infectious Disease"/>
            <person name="Wu L."/>
            <person name="Ma J."/>
        </authorList>
    </citation>
    <scope>NUCLEOTIDE SEQUENCE [LARGE SCALE GENOMIC DNA]</scope>
    <source>
        <strain evidence="3">NBRC 106310</strain>
    </source>
</reference>
<dbReference type="Pfam" id="PF07963">
    <property type="entry name" value="N_methyl"/>
    <property type="match status" value="1"/>
</dbReference>
<keyword evidence="1" id="KW-0472">Membrane</keyword>
<keyword evidence="3" id="KW-1185">Reference proteome</keyword>
<evidence type="ECO:0000313" key="3">
    <source>
        <dbReference type="Proteomes" id="UP001321543"/>
    </source>
</evidence>
<dbReference type="Gene3D" id="3.30.700.10">
    <property type="entry name" value="Glycoprotein, Type 4 Pilin"/>
    <property type="match status" value="1"/>
</dbReference>
<protein>
    <recommendedName>
        <fullName evidence="4">Prepilin-type N-terminal cleavage/methylation domain-containing protein</fullName>
    </recommendedName>
</protein>
<dbReference type="EMBL" id="AP027728">
    <property type="protein sequence ID" value="BDZ40591.1"/>
    <property type="molecule type" value="Genomic_DNA"/>
</dbReference>
<dbReference type="InterPro" id="IPR045584">
    <property type="entry name" value="Pilin-like"/>
</dbReference>
<dbReference type="RefSeq" id="WP_286301145.1">
    <property type="nucleotide sequence ID" value="NZ_AP027728.1"/>
</dbReference>
<name>A0ABM8FXW8_9MICO</name>
<sequence length="124" mass="12963">MRATIKNYSEAMKARREETGDEGFSLIELIVVVVILGILAAIAVPVFTGLQAQAEQSAQDAIAGNVASQVASDIAQDQAYDDFSGFDTVKYDISVDPATGAQVDNFCVTVKDGAAEESKSGPGC</sequence>
<proteinExistence type="predicted"/>
<keyword evidence="1" id="KW-1133">Transmembrane helix</keyword>
<dbReference type="Proteomes" id="UP001321543">
    <property type="component" value="Chromosome"/>
</dbReference>
<dbReference type="NCBIfam" id="TIGR02532">
    <property type="entry name" value="IV_pilin_GFxxxE"/>
    <property type="match status" value="1"/>
</dbReference>
<gene>
    <name evidence="2" type="ORF">GCM10025863_32050</name>
</gene>
<feature type="transmembrane region" description="Helical" evidence="1">
    <location>
        <begin position="23"/>
        <end position="47"/>
    </location>
</feature>
<dbReference type="PROSITE" id="PS00409">
    <property type="entry name" value="PROKAR_NTER_METHYL"/>
    <property type="match status" value="1"/>
</dbReference>
<evidence type="ECO:0000313" key="2">
    <source>
        <dbReference type="EMBL" id="BDZ40591.1"/>
    </source>
</evidence>
<keyword evidence="1" id="KW-0812">Transmembrane</keyword>
<evidence type="ECO:0008006" key="4">
    <source>
        <dbReference type="Google" id="ProtNLM"/>
    </source>
</evidence>
<dbReference type="SUPFAM" id="SSF54523">
    <property type="entry name" value="Pili subunits"/>
    <property type="match status" value="1"/>
</dbReference>